<dbReference type="KEGG" id="aori:SD37_37355"/>
<feature type="transmembrane region" description="Helical" evidence="2">
    <location>
        <begin position="102"/>
        <end position="120"/>
    </location>
</feature>
<feature type="domain" description="Phage shock protein PspC N-terminal" evidence="3">
    <location>
        <begin position="28"/>
        <end position="84"/>
    </location>
</feature>
<keyword evidence="6" id="KW-1185">Reference proteome</keyword>
<dbReference type="EMBL" id="CP016174">
    <property type="protein sequence ID" value="ANN20703.1"/>
    <property type="molecule type" value="Genomic_DNA"/>
</dbReference>
<dbReference type="Proteomes" id="UP000093695">
    <property type="component" value="Chromosome"/>
</dbReference>
<evidence type="ECO:0000256" key="1">
    <source>
        <dbReference type="SAM" id="MobiDB-lite"/>
    </source>
</evidence>
<feature type="transmembrane region" description="Helical" evidence="2">
    <location>
        <begin position="234"/>
        <end position="254"/>
    </location>
</feature>
<dbReference type="eggNOG" id="COG1983">
    <property type="taxonomic scope" value="Bacteria"/>
</dbReference>
<dbReference type="AlphaFoldDB" id="A0A193C8K9"/>
<feature type="transmembrane region" description="Helical" evidence="2">
    <location>
        <begin position="58"/>
        <end position="81"/>
    </location>
</feature>
<feature type="transmembrane region" description="Helical" evidence="2">
    <location>
        <begin position="126"/>
        <end position="146"/>
    </location>
</feature>
<organism evidence="5 6">
    <name type="scientific">Amycolatopsis orientalis</name>
    <name type="common">Nocardia orientalis</name>
    <dbReference type="NCBI Taxonomy" id="31958"/>
    <lineage>
        <taxon>Bacteria</taxon>
        <taxon>Bacillati</taxon>
        <taxon>Actinomycetota</taxon>
        <taxon>Actinomycetes</taxon>
        <taxon>Pseudonocardiales</taxon>
        <taxon>Pseudonocardiaceae</taxon>
        <taxon>Amycolatopsis</taxon>
    </lineage>
</organism>
<feature type="compositionally biased region" description="Pro residues" evidence="1">
    <location>
        <begin position="215"/>
        <end position="227"/>
    </location>
</feature>
<keyword evidence="2" id="KW-0472">Membrane</keyword>
<feature type="domain" description="Cell wall-active antibiotics response LiaF-like C-terminal" evidence="4">
    <location>
        <begin position="334"/>
        <end position="426"/>
    </location>
</feature>
<keyword evidence="2" id="KW-1133">Transmembrane helix</keyword>
<feature type="transmembrane region" description="Helical" evidence="2">
    <location>
        <begin position="260"/>
        <end position="282"/>
    </location>
</feature>
<evidence type="ECO:0000313" key="5">
    <source>
        <dbReference type="EMBL" id="ANN20703.1"/>
    </source>
</evidence>
<dbReference type="Pfam" id="PF09922">
    <property type="entry name" value="LiaF-like_C"/>
    <property type="match status" value="1"/>
</dbReference>
<dbReference type="Pfam" id="PF04024">
    <property type="entry name" value="PspC"/>
    <property type="match status" value="1"/>
</dbReference>
<feature type="compositionally biased region" description="Low complexity" evidence="1">
    <location>
        <begin position="179"/>
        <end position="188"/>
    </location>
</feature>
<name>A0A193C8K9_AMYOR</name>
<evidence type="ECO:0000313" key="6">
    <source>
        <dbReference type="Proteomes" id="UP000093695"/>
    </source>
</evidence>
<gene>
    <name evidence="5" type="ORF">SD37_37355</name>
</gene>
<reference evidence="5 6" key="1">
    <citation type="journal article" date="2015" name="Genome Announc.">
        <title>Draft Genome Sequence of Norvancomycin-Producing Strain Amycolatopsis orientalis CPCC200066.</title>
        <authorList>
            <person name="Lei X."/>
            <person name="Yuan F."/>
            <person name="Shi Y."/>
            <person name="Li X."/>
            <person name="Wang L."/>
            <person name="Hong B."/>
        </authorList>
    </citation>
    <scope>NUCLEOTIDE SEQUENCE [LARGE SCALE GENOMIC DNA]</scope>
    <source>
        <strain evidence="5 6">B-37</strain>
    </source>
</reference>
<protein>
    <submittedName>
        <fullName evidence="5">PspC family transcriptional regulator</fullName>
    </submittedName>
</protein>
<evidence type="ECO:0000259" key="3">
    <source>
        <dbReference type="Pfam" id="PF04024"/>
    </source>
</evidence>
<feature type="transmembrane region" description="Helical" evidence="2">
    <location>
        <begin position="289"/>
        <end position="308"/>
    </location>
</feature>
<dbReference type="STRING" id="31958.SD37_37355"/>
<keyword evidence="2" id="KW-0812">Transmembrane</keyword>
<evidence type="ECO:0000259" key="4">
    <source>
        <dbReference type="Pfam" id="PF09922"/>
    </source>
</evidence>
<dbReference type="InterPro" id="IPR007168">
    <property type="entry name" value="Phageshock_PspC_N"/>
</dbReference>
<sequence>MSGSETHTPKRGPAAGFEETVKDFWRSRPVRPAHGRKFAGVAAGIGYRYGIDPTVVRVALVAGTVFGGFGVFVYLLGWLFLPQEGDRVSAFEGLIGRGRASSSPAFAVLLLVLLFPGLTWTLSGGWMTDGTGLIGFALMAVALYLLHRSRGQFNRPTMPAPEYPTAAFSMASASTSASTASSSTTTATEGGWDPLAADPSAWDLPNASPSGGLPPQSPPPPPAPPMPRGRKSKIGVATFGVAVLVGGVGTVLGLDGEPWFSMQHVVGLTLGVVGIGLVAGAFVRGGRGLIGLAVPLAIVGMALTTIPFENFDVKGGMGDLSATPSQVSDVQPEYHRSAGNIDLDLTKLPADSSVTTKVTTGAGNSTVLVPMNAEVKVTCETGAGDVDCLGQSRSGLGVDAVDFTAPGTGSQKIVLQVKNGVGDVEVRRG</sequence>
<dbReference type="RefSeq" id="WP_044855670.1">
    <property type="nucleotide sequence ID" value="NZ_CP016174.1"/>
</dbReference>
<dbReference type="InterPro" id="IPR024425">
    <property type="entry name" value="LiaF-like_C"/>
</dbReference>
<proteinExistence type="predicted"/>
<evidence type="ECO:0000256" key="2">
    <source>
        <dbReference type="SAM" id="Phobius"/>
    </source>
</evidence>
<feature type="region of interest" description="Disordered" evidence="1">
    <location>
        <begin position="179"/>
        <end position="231"/>
    </location>
</feature>
<accession>A0A193C8K9</accession>